<comment type="subcellular location">
    <subcellularLocation>
        <location evidence="1">Cell outer membrane</location>
    </subcellularLocation>
</comment>
<feature type="region of interest" description="Disordered" evidence="4">
    <location>
        <begin position="799"/>
        <end position="828"/>
    </location>
</feature>
<dbReference type="InterPro" id="IPR036942">
    <property type="entry name" value="Beta-barrel_TonB_sf"/>
</dbReference>
<keyword evidence="5" id="KW-0732">Signal</keyword>
<keyword evidence="2" id="KW-0472">Membrane</keyword>
<dbReference type="GO" id="GO:0009279">
    <property type="term" value="C:cell outer membrane"/>
    <property type="evidence" value="ECO:0007669"/>
    <property type="project" value="UniProtKB-SubCell"/>
</dbReference>
<dbReference type="RefSeq" id="WP_173416177.1">
    <property type="nucleotide sequence ID" value="NZ_CP054139.1"/>
</dbReference>
<dbReference type="AlphaFoldDB" id="A0A7D4TYP7"/>
<evidence type="ECO:0000256" key="2">
    <source>
        <dbReference type="ARBA" id="ARBA00023136"/>
    </source>
</evidence>
<protein>
    <submittedName>
        <fullName evidence="7">TonB-dependent receptor</fullName>
    </submittedName>
</protein>
<reference evidence="7 8" key="1">
    <citation type="submission" date="2020-05" db="EMBL/GenBank/DDBJ databases">
        <title>Mucilaginibacter mali sp. nov.</title>
        <authorList>
            <person name="Kim H.S."/>
            <person name="Lee K.C."/>
            <person name="Suh M.K."/>
            <person name="Kim J.-S."/>
            <person name="Han K.-I."/>
            <person name="Eom M.K."/>
            <person name="Shin Y.K."/>
            <person name="Lee J.-S."/>
        </authorList>
    </citation>
    <scope>NUCLEOTIDE SEQUENCE [LARGE SCALE GENOMIC DNA]</scope>
    <source>
        <strain evidence="7 8">G2-14</strain>
    </source>
</reference>
<feature type="chain" id="PRO_5028926457" evidence="5">
    <location>
        <begin position="20"/>
        <end position="828"/>
    </location>
</feature>
<sequence length="828" mass="89518">MKRIILLLAIFCSVLSAHAQLGGGGSTITGKISGTVVDSITKKPLDYATVSVFHTKGKAPMNGVLTDEKGSFKLNNLPPGKYKIVVSYIGYPSKTIDPVETTLSKPDNNMGTVILAPSAKTLAQVNVVGDKALIENKIDKIVYNAEKDLTATGGNATDVLRKVPLVAVDINGGVSVRGDANVKVLINGKPSGAMSNNLGDVLKSFPADQIKSIEVITSPSAKYDAEGTGGIINIVTKSKNISGVSGAISGGMGTRQNNGNASLNIKQNRLSVTGNFGGNYTWPQITPTSRYSYDDSLNVTNTQTSSNKIFRYAYTGSGELSYDFNNYNAIHSSIRFNQGGFKTDGSTDYRTITSTTDSKYSSTNNSKTVFGGFDWILDYTHKFKKEGHQIVFSGQWSHSQTDLNYGTKFSSVASNQDATNGGRNNEYTAQVDYTLPINDKVKYEAGGKTISRIISSASDVFVNSVYSPNRSNVYDYNQYVTAGYSVFTFTLPKAWSLQTGVRAENTKIDGNSANTTLGLIPFNNSYFTFVPSFAVSKTVKGTQTYKLSYSKRIQRPSLQFLNPFVNQSNPQSVSYGNPTLAPEVAQTVELNYSTFIGTSVINASVYYKHTKDLIENNTFSTATVTPGGTTYYTTATYNNIGKNNSVGVSFFGSVTPIKPLTFRTSINVYTYNGMAYPQYAYLQSSTDTKVQYNIFGNGTLTLPGGFNAETFAILNSPTRTIQGQNPSFGFIGFGLRKDIMKKKASIGINTLSPFKNAIDFDQEIRSKHLVQTSHTAFPFRSVGLTFSYNFGKVTIKQDNPMAPKKTGLNDDLKQGDQNGGGQGGGGGR</sequence>
<feature type="compositionally biased region" description="Gly residues" evidence="4">
    <location>
        <begin position="817"/>
        <end position="828"/>
    </location>
</feature>
<evidence type="ECO:0000256" key="5">
    <source>
        <dbReference type="SAM" id="SignalP"/>
    </source>
</evidence>
<evidence type="ECO:0000256" key="1">
    <source>
        <dbReference type="ARBA" id="ARBA00004442"/>
    </source>
</evidence>
<evidence type="ECO:0000259" key="6">
    <source>
        <dbReference type="Pfam" id="PF14905"/>
    </source>
</evidence>
<dbReference type="PANTHER" id="PTHR40980:SF4">
    <property type="entry name" value="TONB-DEPENDENT RECEPTOR-LIKE BETA-BARREL DOMAIN-CONTAINING PROTEIN"/>
    <property type="match status" value="1"/>
</dbReference>
<dbReference type="EMBL" id="CP054139">
    <property type="protein sequence ID" value="QKJ31517.1"/>
    <property type="molecule type" value="Genomic_DNA"/>
</dbReference>
<keyword evidence="3" id="KW-0998">Cell outer membrane</keyword>
<dbReference type="Gene3D" id="2.170.130.10">
    <property type="entry name" value="TonB-dependent receptor, plug domain"/>
    <property type="match status" value="1"/>
</dbReference>
<proteinExistence type="predicted"/>
<dbReference type="Proteomes" id="UP000505355">
    <property type="component" value="Chromosome"/>
</dbReference>
<evidence type="ECO:0000313" key="7">
    <source>
        <dbReference type="EMBL" id="QKJ31517.1"/>
    </source>
</evidence>
<dbReference type="Gene3D" id="2.40.170.20">
    <property type="entry name" value="TonB-dependent receptor, beta-barrel domain"/>
    <property type="match status" value="1"/>
</dbReference>
<name>A0A7D4TYP7_9SPHI</name>
<dbReference type="KEGG" id="mmab:HQ865_17685"/>
<feature type="signal peptide" evidence="5">
    <location>
        <begin position="1"/>
        <end position="19"/>
    </location>
</feature>
<organism evidence="7 8">
    <name type="scientific">Mucilaginibacter mali</name>
    <dbReference type="NCBI Taxonomy" id="2740462"/>
    <lineage>
        <taxon>Bacteria</taxon>
        <taxon>Pseudomonadati</taxon>
        <taxon>Bacteroidota</taxon>
        <taxon>Sphingobacteriia</taxon>
        <taxon>Sphingobacteriales</taxon>
        <taxon>Sphingobacteriaceae</taxon>
        <taxon>Mucilaginibacter</taxon>
    </lineage>
</organism>
<accession>A0A7D4TYP7</accession>
<dbReference type="Pfam" id="PF14905">
    <property type="entry name" value="OMP_b-brl_3"/>
    <property type="match status" value="1"/>
</dbReference>
<evidence type="ECO:0000256" key="4">
    <source>
        <dbReference type="SAM" id="MobiDB-lite"/>
    </source>
</evidence>
<dbReference type="Gene3D" id="2.60.40.1120">
    <property type="entry name" value="Carboxypeptidase-like, regulatory domain"/>
    <property type="match status" value="1"/>
</dbReference>
<keyword evidence="7" id="KW-0675">Receptor</keyword>
<dbReference type="Pfam" id="PF13620">
    <property type="entry name" value="CarboxypepD_reg"/>
    <property type="match status" value="1"/>
</dbReference>
<feature type="domain" description="Outer membrane protein beta-barrel" evidence="6">
    <location>
        <begin position="381"/>
        <end position="788"/>
    </location>
</feature>
<evidence type="ECO:0000313" key="8">
    <source>
        <dbReference type="Proteomes" id="UP000505355"/>
    </source>
</evidence>
<dbReference type="InterPro" id="IPR041700">
    <property type="entry name" value="OMP_b-brl_3"/>
</dbReference>
<dbReference type="InterPro" id="IPR008969">
    <property type="entry name" value="CarboxyPept-like_regulatory"/>
</dbReference>
<dbReference type="SUPFAM" id="SSF49464">
    <property type="entry name" value="Carboxypeptidase regulatory domain-like"/>
    <property type="match status" value="1"/>
</dbReference>
<gene>
    <name evidence="7" type="ORF">HQ865_17685</name>
</gene>
<keyword evidence="8" id="KW-1185">Reference proteome</keyword>
<dbReference type="InterPro" id="IPR037066">
    <property type="entry name" value="Plug_dom_sf"/>
</dbReference>
<dbReference type="SUPFAM" id="SSF56935">
    <property type="entry name" value="Porins"/>
    <property type="match status" value="1"/>
</dbReference>
<evidence type="ECO:0000256" key="3">
    <source>
        <dbReference type="ARBA" id="ARBA00023237"/>
    </source>
</evidence>
<dbReference type="PANTHER" id="PTHR40980">
    <property type="entry name" value="PLUG DOMAIN-CONTAINING PROTEIN"/>
    <property type="match status" value="1"/>
</dbReference>